<name>A0A1W1HC53_9BACT</name>
<gene>
    <name evidence="2" type="ORF">MTBBW1_210003</name>
</gene>
<dbReference type="AlphaFoldDB" id="A0A1W1HC53"/>
<accession>A0A1W1HC53</accession>
<protein>
    <recommendedName>
        <fullName evidence="1">RiboL-PSP-HEPN domain-containing protein</fullName>
    </recommendedName>
</protein>
<reference evidence="2 3" key="1">
    <citation type="submission" date="2017-03" db="EMBL/GenBank/DDBJ databases">
        <authorList>
            <person name="Afonso C.L."/>
            <person name="Miller P.J."/>
            <person name="Scott M.A."/>
            <person name="Spackman E."/>
            <person name="Goraichik I."/>
            <person name="Dimitrov K.M."/>
            <person name="Suarez D.L."/>
            <person name="Swayne D.E."/>
        </authorList>
    </citation>
    <scope>NUCLEOTIDE SEQUENCE [LARGE SCALE GENOMIC DNA]</scope>
    <source>
        <strain evidence="2">PRJEB14757</strain>
    </source>
</reference>
<dbReference type="Pfam" id="PF18735">
    <property type="entry name" value="HEPN_RiboL-PSP"/>
    <property type="match status" value="1"/>
</dbReference>
<dbReference type="Proteomes" id="UP000191931">
    <property type="component" value="Unassembled WGS sequence"/>
</dbReference>
<evidence type="ECO:0000259" key="1">
    <source>
        <dbReference type="Pfam" id="PF18735"/>
    </source>
</evidence>
<evidence type="ECO:0000313" key="2">
    <source>
        <dbReference type="EMBL" id="SLM30060.1"/>
    </source>
</evidence>
<dbReference type="OrthoDB" id="291940at2"/>
<dbReference type="EMBL" id="FWEV01000124">
    <property type="protein sequence ID" value="SLM30060.1"/>
    <property type="molecule type" value="Genomic_DNA"/>
</dbReference>
<evidence type="ECO:0000313" key="3">
    <source>
        <dbReference type="Proteomes" id="UP000191931"/>
    </source>
</evidence>
<dbReference type="RefSeq" id="WP_080799289.1">
    <property type="nucleotide sequence ID" value="NZ_LT828540.1"/>
</dbReference>
<proteinExistence type="predicted"/>
<organism evidence="2 3">
    <name type="scientific">Desulfamplus magnetovallimortis</name>
    <dbReference type="NCBI Taxonomy" id="1246637"/>
    <lineage>
        <taxon>Bacteria</taxon>
        <taxon>Pseudomonadati</taxon>
        <taxon>Thermodesulfobacteriota</taxon>
        <taxon>Desulfobacteria</taxon>
        <taxon>Desulfobacterales</taxon>
        <taxon>Desulfobacteraceae</taxon>
        <taxon>Desulfamplus</taxon>
    </lineage>
</organism>
<keyword evidence="3" id="KW-1185">Reference proteome</keyword>
<dbReference type="InterPro" id="IPR041519">
    <property type="entry name" value="HEPN_RiboL-PSP"/>
</dbReference>
<dbReference type="STRING" id="1246637.MTBBW1_210003"/>
<sequence length="209" mass="23937">MRRAIEQFNINIETVRHLGAIHSIFTAQLTPALDLSDILRSQIVLAVSALDCFIHDLVRIGMSEIFQRNDNHPNSFLNYGISIQVVKRILDASTPGEQKFYFEKEIRRLHGYRTFQSSENISQAMGFIGIKQLWKKIGNQFSISSDDVKRHLDLIVDRRNKIAHESDIDPALGIGEKYPIDPDMVNISIDFLEEVVNTIFSITMEEFNS</sequence>
<feature type="domain" description="RiboL-PSP-HEPN" evidence="1">
    <location>
        <begin position="34"/>
        <end position="202"/>
    </location>
</feature>